<dbReference type="AlphaFoldDB" id="A0A510JHP8"/>
<evidence type="ECO:0000313" key="8">
    <source>
        <dbReference type="EMBL" id="BBM38849.1"/>
    </source>
</evidence>
<evidence type="ECO:0000256" key="6">
    <source>
        <dbReference type="PIRSR" id="PIRSR038941-1"/>
    </source>
</evidence>
<dbReference type="RefSeq" id="WP_026746092.1">
    <property type="nucleotide sequence ID" value="NZ_AP019823.1"/>
</dbReference>
<keyword evidence="5" id="KW-0456">Lyase</keyword>
<feature type="domain" description="Orn/DAP/Arg decarboxylase 2 C-terminal" evidence="7">
    <location>
        <begin position="160"/>
        <end position="351"/>
    </location>
</feature>
<dbReference type="EMBL" id="AP019823">
    <property type="protein sequence ID" value="BBM38849.1"/>
    <property type="molecule type" value="Genomic_DNA"/>
</dbReference>
<feature type="binding site" evidence="6">
    <location>
        <position position="259"/>
    </location>
    <ligand>
        <name>substrate</name>
    </ligand>
</feature>
<dbReference type="FunFam" id="3.20.20.10:FF:000012">
    <property type="entry name" value="Carboxynorspermidine/carboxyspermidine decarboxylase"/>
    <property type="match status" value="1"/>
</dbReference>
<dbReference type="PIRSF" id="PIRSF038941">
    <property type="entry name" value="NspC"/>
    <property type="match status" value="1"/>
</dbReference>
<dbReference type="InterPro" id="IPR009006">
    <property type="entry name" value="Ala_racemase/Decarboxylase_C"/>
</dbReference>
<keyword evidence="9" id="KW-1185">Reference proteome</keyword>
<evidence type="ECO:0000259" key="7">
    <source>
        <dbReference type="Pfam" id="PF00278"/>
    </source>
</evidence>
<dbReference type="GO" id="GO:0008295">
    <property type="term" value="P:spermidine biosynthetic process"/>
    <property type="evidence" value="ECO:0007669"/>
    <property type="project" value="UniProtKB-KW"/>
</dbReference>
<evidence type="ECO:0000256" key="2">
    <source>
        <dbReference type="ARBA" id="ARBA00022793"/>
    </source>
</evidence>
<organism evidence="8 9">
    <name type="scientific">Leptotrichia hofstadii</name>
    <dbReference type="NCBI Taxonomy" id="157688"/>
    <lineage>
        <taxon>Bacteria</taxon>
        <taxon>Fusobacteriati</taxon>
        <taxon>Fusobacteriota</taxon>
        <taxon>Fusobacteriia</taxon>
        <taxon>Fusobacteriales</taxon>
        <taxon>Leptotrichiaceae</taxon>
        <taxon>Leptotrichia</taxon>
    </lineage>
</organism>
<dbReference type="PANTHER" id="PTHR43727">
    <property type="entry name" value="DIAMINOPIMELATE DECARBOXYLASE"/>
    <property type="match status" value="1"/>
</dbReference>
<evidence type="ECO:0000256" key="4">
    <source>
        <dbReference type="ARBA" id="ARBA00023066"/>
    </source>
</evidence>
<keyword evidence="3" id="KW-0663">Pyridoxal phosphate</keyword>
<dbReference type="GO" id="GO:0009089">
    <property type="term" value="P:lysine biosynthetic process via diaminopimelate"/>
    <property type="evidence" value="ECO:0007669"/>
    <property type="project" value="TreeGrafter"/>
</dbReference>
<protein>
    <submittedName>
        <fullName evidence="8">Carboxynorspermidine decarboxylase</fullName>
    </submittedName>
</protein>
<dbReference type="SUPFAM" id="SSF50621">
    <property type="entry name" value="Alanine racemase C-terminal domain-like"/>
    <property type="match status" value="1"/>
</dbReference>
<reference evidence="8 9" key="1">
    <citation type="submission" date="2019-07" db="EMBL/GenBank/DDBJ databases">
        <title>Complete Genome Sequence of Leptotrichia hofstadii Strain JCM16775.</title>
        <authorList>
            <person name="Watanabe S."/>
            <person name="Cui L."/>
        </authorList>
    </citation>
    <scope>NUCLEOTIDE SEQUENCE [LARGE SCALE GENOMIC DNA]</scope>
    <source>
        <strain evidence="8 9">JCM16775</strain>
    </source>
</reference>
<sequence length="395" mass="45787">MSKNKYLDMDITNLPTPAFIVDERLLKRNLETLKSVIDRTGCKILLAQKGFSMFYFYPLISEYLNGTTASSLFEARLGYEEMELKNPNKKLETHIFNPSYREDEFDEIMEITNHIVFNSFNQWKKFKSRVREFEKKSGKKISCGLRLNPEFSEVETEIYNPAGRFSRFGVTLENFKENELEGLDGFHFHALCEQNSDALENVLRIFEEKFGKYLHNMKWLNFGGGHHITREDYDIEKLVKCINYIKEKYDVEVYLEPGEAVALNTGFLVSEVLDITKNEMDILLMDTSASCHMPDVIEMPYRPFIFGSGMPNEKKYTYRLGGPTCLAGDVIGDYSFDEPVKVGDKLIFTDMAHYSMVKTNTFNGINLPVIAVYTEKGGVEVIRKFEYEDFRNRLS</sequence>
<dbReference type="InterPro" id="IPR029066">
    <property type="entry name" value="PLP-binding_barrel"/>
</dbReference>
<dbReference type="OrthoDB" id="9804410at2"/>
<dbReference type="InterPro" id="IPR022643">
    <property type="entry name" value="De-COase2_C"/>
</dbReference>
<comment type="cofactor">
    <cofactor evidence="1">
        <name>pyridoxal 5'-phosphate</name>
        <dbReference type="ChEBI" id="CHEBI:597326"/>
    </cofactor>
</comment>
<dbReference type="GO" id="GO:0008836">
    <property type="term" value="F:diaminopimelate decarboxylase activity"/>
    <property type="evidence" value="ECO:0007669"/>
    <property type="project" value="TreeGrafter"/>
</dbReference>
<proteinExistence type="predicted"/>
<dbReference type="Gene3D" id="2.40.37.10">
    <property type="entry name" value="Lyase, Ornithine Decarboxylase, Chain A, domain 1"/>
    <property type="match status" value="1"/>
</dbReference>
<evidence type="ECO:0000256" key="3">
    <source>
        <dbReference type="ARBA" id="ARBA00022898"/>
    </source>
</evidence>
<evidence type="ECO:0000313" key="9">
    <source>
        <dbReference type="Proteomes" id="UP000321892"/>
    </source>
</evidence>
<gene>
    <name evidence="8" type="ORF">JCM16775_1559</name>
</gene>
<dbReference type="KEGG" id="lhf:JCM16775_1559"/>
<dbReference type="GO" id="GO:0045312">
    <property type="term" value="P:nor-spermidine biosynthetic process"/>
    <property type="evidence" value="ECO:0007669"/>
    <property type="project" value="InterPro"/>
</dbReference>
<keyword evidence="2" id="KW-0210">Decarboxylase</keyword>
<dbReference type="Pfam" id="PF00278">
    <property type="entry name" value="Orn_DAP_Arg_deC"/>
    <property type="match status" value="1"/>
</dbReference>
<evidence type="ECO:0000256" key="5">
    <source>
        <dbReference type="ARBA" id="ARBA00023239"/>
    </source>
</evidence>
<feature type="binding site" evidence="6">
    <location>
        <position position="295"/>
    </location>
    <ligand>
        <name>substrate</name>
    </ligand>
</feature>
<dbReference type="CDD" id="cd06829">
    <property type="entry name" value="PLPDE_III_CANSDC"/>
    <property type="match status" value="1"/>
</dbReference>
<dbReference type="Proteomes" id="UP000321892">
    <property type="component" value="Chromosome"/>
</dbReference>
<dbReference type="NCBIfam" id="TIGR01047">
    <property type="entry name" value="nspC"/>
    <property type="match status" value="1"/>
</dbReference>
<dbReference type="PANTHER" id="PTHR43727:SF1">
    <property type="entry name" value="CARBOXYNORSPERMIDINE_CARBOXYSPERMIDINE DECARBOXYLASE"/>
    <property type="match status" value="1"/>
</dbReference>
<accession>A0A510JHP8</accession>
<dbReference type="InterPro" id="IPR005730">
    <property type="entry name" value="Nsp_de-COase"/>
</dbReference>
<name>A0A510JHP8_9FUSO</name>
<keyword evidence="4" id="KW-0745">Spermidine biosynthesis</keyword>
<evidence type="ECO:0000256" key="1">
    <source>
        <dbReference type="ARBA" id="ARBA00001933"/>
    </source>
</evidence>
<dbReference type="Gene3D" id="3.20.20.10">
    <property type="entry name" value="Alanine racemase"/>
    <property type="match status" value="1"/>
</dbReference>
<dbReference type="SUPFAM" id="SSF51419">
    <property type="entry name" value="PLP-binding barrel"/>
    <property type="match status" value="1"/>
</dbReference>